<reference evidence="12 13" key="1">
    <citation type="submission" date="2018-03" db="EMBL/GenBank/DDBJ databases">
        <authorList>
            <person name="Fogelqvist J."/>
        </authorList>
    </citation>
    <scope>NUCLEOTIDE SEQUENCE [LARGE SCALE GENOMIC DNA]</scope>
</reference>
<organism evidence="12 13">
    <name type="scientific">Plasmodiophora brassicae</name>
    <name type="common">Clubroot disease agent</name>
    <dbReference type="NCBI Taxonomy" id="37360"/>
    <lineage>
        <taxon>Eukaryota</taxon>
        <taxon>Sar</taxon>
        <taxon>Rhizaria</taxon>
        <taxon>Endomyxa</taxon>
        <taxon>Phytomyxea</taxon>
        <taxon>Plasmodiophorida</taxon>
        <taxon>Plasmodiophoridae</taxon>
        <taxon>Plasmodiophora</taxon>
    </lineage>
</organism>
<sequence length="683" mass="77674">MQERMAIRHQFQRRLKERHAATKHGFRIWVRFARLHELVCNDAGVPGEQAAVPEPPTVHHLVQVVVRLRQHAVPDQQQRQLERHRLMEQIRLDGALPEQLDGQQFPVQPRHLRLLVRVTGRQRRHALERVDRHRPEVRDQRAQRPARRVPVASPQHGVHDLLQLERPVVRQRLERAHHDCDGQSRRRTPTRAMSVVWGVAIGAAMLALRHAISLHSYSGMGRPPLFGDYEAQRHWMEVTMNLPVHQWYVDGPDNDLQYWGLDYPPLTAYHSLLMGKLALYAHPDTVKLHSSRGLETPESKRFLRNTVLISDALVMMTAVFAFVHALYAKRSPGAKHSAAAFILSLPALVLIDHGHFQYNCVSLGLAIWAVVAFSYGSTALSACLFTMSFCYKQMSLYYAPAFFFVMLSRAIHRPTWSKCIQDVAIKGLVSIATLAVCVAPIALLSPSPISALLQIVHRVFPFARGLYEDKVANFWCTSNLVYKWSLRHTREHLVRSCLATTLLSLIPNGIIVLRARRPDARLLIYAMATSALSFFMFSFQVHEKSILLPVVPAALLCLHDPVLSAWFSRAALFSVYPLLRKDGLTMPYVACFVIGELFAALLPVGDKSRRRQTWMLWGSRLSLLGAALIHAAFMVVTVPPKYPDLFDVVVAAYSFGHFALFWVILLYDQHCLVREQASHYKSE</sequence>
<evidence type="ECO:0000256" key="7">
    <source>
        <dbReference type="ARBA" id="ARBA00022824"/>
    </source>
</evidence>
<feature type="region of interest" description="Disordered" evidence="11">
    <location>
        <begin position="131"/>
        <end position="155"/>
    </location>
</feature>
<dbReference type="EC" id="2.4.1.-" evidence="10"/>
<keyword evidence="5 10" id="KW-0808">Transferase</keyword>
<feature type="transmembrane region" description="Helical" evidence="10">
    <location>
        <begin position="586"/>
        <end position="605"/>
    </location>
</feature>
<evidence type="ECO:0000256" key="11">
    <source>
        <dbReference type="SAM" id="MobiDB-lite"/>
    </source>
</evidence>
<accession>A0A3P3Y7I3</accession>
<evidence type="ECO:0000256" key="5">
    <source>
        <dbReference type="ARBA" id="ARBA00022679"/>
    </source>
</evidence>
<feature type="compositionally biased region" description="Basic and acidic residues" evidence="11">
    <location>
        <begin position="131"/>
        <end position="142"/>
    </location>
</feature>
<feature type="transmembrane region" description="Helical" evidence="10">
    <location>
        <begin position="333"/>
        <end position="351"/>
    </location>
</feature>
<evidence type="ECO:0000313" key="13">
    <source>
        <dbReference type="Proteomes" id="UP000290189"/>
    </source>
</evidence>
<comment type="similarity">
    <text evidence="3 10">Belongs to the ALG6/ALG8 glucosyltransferase family.</text>
</comment>
<evidence type="ECO:0000256" key="10">
    <source>
        <dbReference type="RuleBase" id="RU363110"/>
    </source>
</evidence>
<dbReference type="Proteomes" id="UP000290189">
    <property type="component" value="Unassembled WGS sequence"/>
</dbReference>
<evidence type="ECO:0000256" key="6">
    <source>
        <dbReference type="ARBA" id="ARBA00022692"/>
    </source>
</evidence>
<dbReference type="GO" id="GO:0042281">
    <property type="term" value="F:dolichyl pyrophosphate Man9GlcNAc2 alpha-1,3-glucosyltransferase activity"/>
    <property type="evidence" value="ECO:0007669"/>
    <property type="project" value="TreeGrafter"/>
</dbReference>
<feature type="transmembrane region" description="Helical" evidence="10">
    <location>
        <begin position="423"/>
        <end position="443"/>
    </location>
</feature>
<evidence type="ECO:0000256" key="9">
    <source>
        <dbReference type="ARBA" id="ARBA00023136"/>
    </source>
</evidence>
<keyword evidence="4 10" id="KW-0328">Glycosyltransferase</keyword>
<dbReference type="Pfam" id="PF03155">
    <property type="entry name" value="Alg6_Alg8"/>
    <property type="match status" value="1"/>
</dbReference>
<keyword evidence="12" id="KW-0496">Mitochondrion</keyword>
<feature type="transmembrane region" description="Helical" evidence="10">
    <location>
        <begin position="192"/>
        <end position="212"/>
    </location>
</feature>
<evidence type="ECO:0000256" key="8">
    <source>
        <dbReference type="ARBA" id="ARBA00022989"/>
    </source>
</evidence>
<proteinExistence type="inferred from homology"/>
<evidence type="ECO:0000256" key="3">
    <source>
        <dbReference type="ARBA" id="ARBA00008715"/>
    </source>
</evidence>
<comment type="pathway">
    <text evidence="2 10">Protein modification; protein glycosylation.</text>
</comment>
<name>A0A3P3Y7I3_PLABS</name>
<keyword evidence="7 10" id="KW-0256">Endoplasmic reticulum</keyword>
<feature type="transmembrane region" description="Helical" evidence="10">
    <location>
        <begin position="648"/>
        <end position="667"/>
    </location>
</feature>
<protein>
    <recommendedName>
        <fullName evidence="10">Alpha-1,3-glucosyltransferase</fullName>
        <ecNumber evidence="10">2.4.1.-</ecNumber>
    </recommendedName>
</protein>
<geneLocation type="mitochondrion" evidence="12"/>
<dbReference type="AlphaFoldDB" id="A0A3P3Y7I3"/>
<dbReference type="InterPro" id="IPR004856">
    <property type="entry name" value="Glyco_trans_ALG6/ALG8"/>
</dbReference>
<keyword evidence="6 10" id="KW-0812">Transmembrane</keyword>
<dbReference type="PANTHER" id="PTHR12413:SF1">
    <property type="entry name" value="DOLICHYL PYROPHOSPHATE MAN9GLCNAC2 ALPHA-1,3-GLUCOSYLTRANSFERASE"/>
    <property type="match status" value="1"/>
</dbReference>
<feature type="transmembrane region" description="Helical" evidence="10">
    <location>
        <begin position="395"/>
        <end position="411"/>
    </location>
</feature>
<gene>
    <name evidence="12" type="ORF">PLBR_LOCUS3358</name>
</gene>
<evidence type="ECO:0000256" key="2">
    <source>
        <dbReference type="ARBA" id="ARBA00004922"/>
    </source>
</evidence>
<feature type="transmembrane region" description="Helical" evidence="10">
    <location>
        <begin position="522"/>
        <end position="541"/>
    </location>
</feature>
<feature type="transmembrane region" description="Helical" evidence="10">
    <location>
        <begin position="302"/>
        <end position="327"/>
    </location>
</feature>
<evidence type="ECO:0000256" key="1">
    <source>
        <dbReference type="ARBA" id="ARBA00004477"/>
    </source>
</evidence>
<comment type="subcellular location">
    <subcellularLocation>
        <location evidence="1 10">Endoplasmic reticulum membrane</location>
        <topology evidence="1 10">Multi-pass membrane protein</topology>
    </subcellularLocation>
</comment>
<dbReference type="UniPathway" id="UPA00378"/>
<feature type="transmembrane region" description="Helical" evidence="10">
    <location>
        <begin position="363"/>
        <end position="389"/>
    </location>
</feature>
<keyword evidence="8 10" id="KW-1133">Transmembrane helix</keyword>
<keyword evidence="9 10" id="KW-0472">Membrane</keyword>
<feature type="transmembrane region" description="Helical" evidence="10">
    <location>
        <begin position="493"/>
        <end position="515"/>
    </location>
</feature>
<dbReference type="GO" id="GO:0005789">
    <property type="term" value="C:endoplasmic reticulum membrane"/>
    <property type="evidence" value="ECO:0007669"/>
    <property type="project" value="UniProtKB-SubCell"/>
</dbReference>
<dbReference type="PANTHER" id="PTHR12413">
    <property type="entry name" value="DOLICHYL GLYCOSYLTRANSFERASE"/>
    <property type="match status" value="1"/>
</dbReference>
<evidence type="ECO:0000256" key="4">
    <source>
        <dbReference type="ARBA" id="ARBA00022676"/>
    </source>
</evidence>
<dbReference type="EMBL" id="OVEO01000005">
    <property type="protein sequence ID" value="SPQ96143.1"/>
    <property type="molecule type" value="Genomic_DNA"/>
</dbReference>
<evidence type="ECO:0000313" key="12">
    <source>
        <dbReference type="EMBL" id="SPQ96143.1"/>
    </source>
</evidence>
<feature type="transmembrane region" description="Helical" evidence="10">
    <location>
        <begin position="617"/>
        <end position="636"/>
    </location>
</feature>